<organism evidence="7 8">
    <name type="scientific">Svornostia abyssi</name>
    <dbReference type="NCBI Taxonomy" id="2898438"/>
    <lineage>
        <taxon>Bacteria</taxon>
        <taxon>Bacillati</taxon>
        <taxon>Actinomycetota</taxon>
        <taxon>Thermoleophilia</taxon>
        <taxon>Solirubrobacterales</taxon>
        <taxon>Baekduiaceae</taxon>
        <taxon>Svornostia</taxon>
    </lineage>
</organism>
<proteinExistence type="predicted"/>
<dbReference type="Proteomes" id="UP001058860">
    <property type="component" value="Chromosome"/>
</dbReference>
<sequence length="842" mass="85042">MGWIPGRRAVLALAAGLLAFPTSAAARPAAGPEAKLDSALTGLVRADERGASVAAAAEAQELTVTPGERVLTEIYARTTERTAQRRLGTAGADVRATAAGPGDLAVVTAWVPVSELEALAAVSDVQAVLPVQAFGTDVGAKTSQGVAAHQVPQPPPAGADGAGVKVGVISDSIDQVGTGVAGSQATGDLPASVSVLSDQPGARDEGRAMAEIVYDMAPGITEMAFASGTVAGAAGKVAAIDGLVAAGAKVIADDIAYLSEPFFQDGQVTLAVDRARDAGVLYLASAGNRARQSYESAPRFPAGDGVLHDFDAGAGTDTTQSVTTVPHNAAPLRNFQVTLQWDEPWGQAENDLDLSIIRLSDGAVLASGTTDNIATGLPREIAAFTNATGAALPVGVRITRAAKAPGAADPTLMKYIALGNFGSFTIAEHDTSSDAINPDAAAAKGSLAVAAVKHDEPGLNDPEPFSSRGPKQRLFDKDGVRLPTPEVRQKPDIAAADGVSTTVPTFTTFFGTSAAVPSSAGIAALALSAKPTMPLSLLRAVMTDPRNSNDCTLAGLPDLDCGWGFVLAGRAVAMAQDTTPPTATPVRSPETPTGTNGWYRGDVSVTWSLADAQSPAERVNGCAPATRTTDGEGAVSCTARSVGGTTTESTVLKRDATAPTVPTFAGITATTFTPATVPAAGAISCASGDATSGLASCVVTGRSAAPGSHTLTATATDNAGNTSTATLTYSVAAPAVDAAPGASAPPPLALPAPPVAADVATLPRAGTCVKRGTRLKVRITRPKTGAIAAVTVKITGGEKARTLTKPGTITLPKFTRARATVTVTVRFADGRKSTIKRTYRRC</sequence>
<dbReference type="EMBL" id="CP088295">
    <property type="protein sequence ID" value="UUY02837.1"/>
    <property type="molecule type" value="Genomic_DNA"/>
</dbReference>
<dbReference type="RefSeq" id="WP_353863360.1">
    <property type="nucleotide sequence ID" value="NZ_CP088295.1"/>
</dbReference>
<feature type="chain" id="PRO_5046565157" evidence="5">
    <location>
        <begin position="25"/>
        <end position="842"/>
    </location>
</feature>
<evidence type="ECO:0000313" key="7">
    <source>
        <dbReference type="EMBL" id="UUY02837.1"/>
    </source>
</evidence>
<dbReference type="InterPro" id="IPR023828">
    <property type="entry name" value="Peptidase_S8_Ser-AS"/>
</dbReference>
<dbReference type="InterPro" id="IPR000209">
    <property type="entry name" value="Peptidase_S8/S53_dom"/>
</dbReference>
<evidence type="ECO:0000256" key="3">
    <source>
        <dbReference type="ARBA" id="ARBA00022825"/>
    </source>
</evidence>
<feature type="region of interest" description="Disordered" evidence="4">
    <location>
        <begin position="577"/>
        <end position="599"/>
    </location>
</feature>
<protein>
    <submittedName>
        <fullName evidence="7">S8 family serine peptidase</fullName>
    </submittedName>
</protein>
<keyword evidence="2" id="KW-0378">Hydrolase</keyword>
<dbReference type="PROSITE" id="PS00138">
    <property type="entry name" value="SUBTILASE_SER"/>
    <property type="match status" value="1"/>
</dbReference>
<feature type="signal peptide" evidence="5">
    <location>
        <begin position="1"/>
        <end position="24"/>
    </location>
</feature>
<keyword evidence="5" id="KW-0732">Signal</keyword>
<gene>
    <name evidence="7" type="ORF">LRS13_19435</name>
</gene>
<dbReference type="InterPro" id="IPR036852">
    <property type="entry name" value="Peptidase_S8/S53_dom_sf"/>
</dbReference>
<evidence type="ECO:0000256" key="5">
    <source>
        <dbReference type="SAM" id="SignalP"/>
    </source>
</evidence>
<dbReference type="Gene3D" id="3.40.50.200">
    <property type="entry name" value="Peptidase S8/S53 domain"/>
    <property type="match status" value="2"/>
</dbReference>
<evidence type="ECO:0000313" key="8">
    <source>
        <dbReference type="Proteomes" id="UP001058860"/>
    </source>
</evidence>
<evidence type="ECO:0000256" key="1">
    <source>
        <dbReference type="ARBA" id="ARBA00022670"/>
    </source>
</evidence>
<evidence type="ECO:0000256" key="4">
    <source>
        <dbReference type="SAM" id="MobiDB-lite"/>
    </source>
</evidence>
<keyword evidence="3" id="KW-0720">Serine protease</keyword>
<dbReference type="Pfam" id="PF00082">
    <property type="entry name" value="Peptidase_S8"/>
    <property type="match status" value="1"/>
</dbReference>
<accession>A0ABY5PDY9</accession>
<evidence type="ECO:0000259" key="6">
    <source>
        <dbReference type="Pfam" id="PF00082"/>
    </source>
</evidence>
<keyword evidence="1" id="KW-0645">Protease</keyword>
<evidence type="ECO:0000256" key="2">
    <source>
        <dbReference type="ARBA" id="ARBA00022801"/>
    </source>
</evidence>
<dbReference type="SUPFAM" id="SSF52743">
    <property type="entry name" value="Subtilisin-like"/>
    <property type="match status" value="1"/>
</dbReference>
<feature type="domain" description="Peptidase S8/S53" evidence="6">
    <location>
        <begin position="416"/>
        <end position="545"/>
    </location>
</feature>
<reference evidence="8" key="1">
    <citation type="submission" date="2021-11" db="EMBL/GenBank/DDBJ databases">
        <title>Cultivation dependent microbiological survey of springs from the worlds oldest radium mine currently devoted to the extraction of radon-saturated water.</title>
        <authorList>
            <person name="Kapinusova G."/>
            <person name="Smrhova T."/>
            <person name="Strejcek M."/>
            <person name="Suman J."/>
            <person name="Jani K."/>
            <person name="Pajer P."/>
            <person name="Uhlik O."/>
        </authorList>
    </citation>
    <scope>NUCLEOTIDE SEQUENCE [LARGE SCALE GENOMIC DNA]</scope>
    <source>
        <strain evidence="8">J379</strain>
    </source>
</reference>
<name>A0ABY5PDY9_9ACTN</name>
<keyword evidence="8" id="KW-1185">Reference proteome</keyword>